<dbReference type="OrthoDB" id="4838853at2759"/>
<gene>
    <name evidence="3" type="ORF">M430DRAFT_57254</name>
</gene>
<dbReference type="GeneID" id="36576741"/>
<protein>
    <submittedName>
        <fullName evidence="3">Uncharacterized protein</fullName>
    </submittedName>
</protein>
<feature type="compositionally biased region" description="Basic and acidic residues" evidence="1">
    <location>
        <begin position="70"/>
        <end position="82"/>
    </location>
</feature>
<dbReference type="PANTHER" id="PTHR42024">
    <property type="entry name" value="AMINO ACID PERMEASE_ SLC12A DOMAIN-CONTAINING PROTEIN"/>
    <property type="match status" value="1"/>
</dbReference>
<feature type="transmembrane region" description="Helical" evidence="2">
    <location>
        <begin position="85"/>
        <end position="109"/>
    </location>
</feature>
<feature type="transmembrane region" description="Helical" evidence="2">
    <location>
        <begin position="188"/>
        <end position="209"/>
    </location>
</feature>
<dbReference type="EMBL" id="KZ679009">
    <property type="protein sequence ID" value="PSS21841.1"/>
    <property type="molecule type" value="Genomic_DNA"/>
</dbReference>
<feature type="transmembrane region" description="Helical" evidence="2">
    <location>
        <begin position="319"/>
        <end position="343"/>
    </location>
</feature>
<evidence type="ECO:0000256" key="2">
    <source>
        <dbReference type="SAM" id="Phobius"/>
    </source>
</evidence>
<keyword evidence="4" id="KW-1185">Reference proteome</keyword>
<dbReference type="STRING" id="857342.A0A2T3B516"/>
<organism evidence="3 4">
    <name type="scientific">Amorphotheca resinae ATCC 22711</name>
    <dbReference type="NCBI Taxonomy" id="857342"/>
    <lineage>
        <taxon>Eukaryota</taxon>
        <taxon>Fungi</taxon>
        <taxon>Dikarya</taxon>
        <taxon>Ascomycota</taxon>
        <taxon>Pezizomycotina</taxon>
        <taxon>Leotiomycetes</taxon>
        <taxon>Helotiales</taxon>
        <taxon>Amorphothecaceae</taxon>
        <taxon>Amorphotheca</taxon>
    </lineage>
</organism>
<dbReference type="AlphaFoldDB" id="A0A2T3B516"/>
<dbReference type="PANTHER" id="PTHR42024:SF1">
    <property type="entry name" value="AMINO ACID PERMEASE_ SLC12A DOMAIN-CONTAINING PROTEIN"/>
    <property type="match status" value="1"/>
</dbReference>
<keyword evidence="2" id="KW-0812">Transmembrane</keyword>
<keyword evidence="2" id="KW-0472">Membrane</keyword>
<keyword evidence="2" id="KW-1133">Transmembrane helix</keyword>
<dbReference type="InParanoid" id="A0A2T3B516"/>
<dbReference type="Proteomes" id="UP000241818">
    <property type="component" value="Unassembled WGS sequence"/>
</dbReference>
<accession>A0A2T3B516</accession>
<proteinExistence type="predicted"/>
<feature type="region of interest" description="Disordered" evidence="1">
    <location>
        <begin position="1"/>
        <end position="82"/>
    </location>
</feature>
<feature type="compositionally biased region" description="Basic and acidic residues" evidence="1">
    <location>
        <begin position="8"/>
        <end position="41"/>
    </location>
</feature>
<feature type="transmembrane region" description="Helical" evidence="2">
    <location>
        <begin position="142"/>
        <end position="167"/>
    </location>
</feature>
<feature type="transmembrane region" description="Helical" evidence="2">
    <location>
        <begin position="289"/>
        <end position="313"/>
    </location>
</feature>
<evidence type="ECO:0000256" key="1">
    <source>
        <dbReference type="SAM" id="MobiDB-lite"/>
    </source>
</evidence>
<reference evidence="3 4" key="1">
    <citation type="journal article" date="2018" name="New Phytol.">
        <title>Comparative genomics and transcriptomics depict ericoid mycorrhizal fungi as versatile saprotrophs and plant mutualists.</title>
        <authorList>
            <person name="Martino E."/>
            <person name="Morin E."/>
            <person name="Grelet G.A."/>
            <person name="Kuo A."/>
            <person name="Kohler A."/>
            <person name="Daghino S."/>
            <person name="Barry K.W."/>
            <person name="Cichocki N."/>
            <person name="Clum A."/>
            <person name="Dockter R.B."/>
            <person name="Hainaut M."/>
            <person name="Kuo R.C."/>
            <person name="LaButti K."/>
            <person name="Lindahl B.D."/>
            <person name="Lindquist E.A."/>
            <person name="Lipzen A."/>
            <person name="Khouja H.R."/>
            <person name="Magnuson J."/>
            <person name="Murat C."/>
            <person name="Ohm R.A."/>
            <person name="Singer S.W."/>
            <person name="Spatafora J.W."/>
            <person name="Wang M."/>
            <person name="Veneault-Fourrey C."/>
            <person name="Henrissat B."/>
            <person name="Grigoriev I.V."/>
            <person name="Martin F.M."/>
            <person name="Perotto S."/>
        </authorList>
    </citation>
    <scope>NUCLEOTIDE SEQUENCE [LARGE SCALE GENOMIC DNA]</scope>
    <source>
        <strain evidence="3 4">ATCC 22711</strain>
    </source>
</reference>
<evidence type="ECO:0000313" key="4">
    <source>
        <dbReference type="Proteomes" id="UP000241818"/>
    </source>
</evidence>
<dbReference type="RefSeq" id="XP_024721996.1">
    <property type="nucleotide sequence ID" value="XM_024868660.1"/>
</dbReference>
<feature type="transmembrane region" description="Helical" evidence="2">
    <location>
        <begin position="215"/>
        <end position="235"/>
    </location>
</feature>
<name>A0A2T3B516_AMORE</name>
<evidence type="ECO:0000313" key="3">
    <source>
        <dbReference type="EMBL" id="PSS21841.1"/>
    </source>
</evidence>
<sequence length="361" mass="41013">MTSFNTVDKGDAEGDDHDNHSTTEAERSGDETVVDSDRSHGGNDNALVVLSEDKETAPPPPRPSSSLPPEYEKLAQKNPKPTDHLSITIGPPIILFFDLVVPCIIYYAWFNVHRSRWENTCRPYTSRGERCPVPLSQFNKDILGYAIISFGLGELYILIARICRLLYHPEDCAPLLSRSRWELDATSWVYAVAMICALIPFVVGSTMAIPELYLYSPSFLMAFLGVLMVATLIPIKTPIGINSHARGTPLRPFIYYAAEDFIAVDGLQDRGFRVRYNARYNASKAFRRMFVYLTIWWIFGVSVYIGCVSAVIWTLEFHYAFGLTLGILFTYIIIWSAVSFYWVKVEMDRQQKLYREKARGV</sequence>